<dbReference type="GO" id="GO:0000319">
    <property type="term" value="F:sulfite transmembrane transporter activity"/>
    <property type="evidence" value="ECO:0007669"/>
    <property type="project" value="TreeGrafter"/>
</dbReference>
<feature type="transmembrane region" description="Helical" evidence="9">
    <location>
        <begin position="377"/>
        <end position="402"/>
    </location>
</feature>
<dbReference type="PANTHER" id="PTHR31686">
    <property type="match status" value="1"/>
</dbReference>
<feature type="transmembrane region" description="Helical" evidence="9">
    <location>
        <begin position="125"/>
        <end position="143"/>
    </location>
</feature>
<keyword evidence="7 9" id="KW-0472">Membrane</keyword>
<evidence type="ECO:0000256" key="1">
    <source>
        <dbReference type="ARBA" id="ARBA00004651"/>
    </source>
</evidence>
<evidence type="ECO:0000256" key="4">
    <source>
        <dbReference type="ARBA" id="ARBA00022475"/>
    </source>
</evidence>
<dbReference type="InterPro" id="IPR004695">
    <property type="entry name" value="SLAC1/Mae1/Ssu1/TehA"/>
</dbReference>
<feature type="compositionally biased region" description="Low complexity" evidence="8">
    <location>
        <begin position="80"/>
        <end position="90"/>
    </location>
</feature>
<gene>
    <name evidence="10" type="primary">SSU1</name>
    <name evidence="10" type="ORF">HRR80_003106</name>
</gene>
<dbReference type="PANTHER" id="PTHR31686:SF2">
    <property type="entry name" value="C4-DICARBOXYLATE TRANSPORTER_MALIC ACID TRANSPORT PROTEIN"/>
    <property type="match status" value="1"/>
</dbReference>
<feature type="compositionally biased region" description="Polar residues" evidence="8">
    <location>
        <begin position="91"/>
        <end position="105"/>
    </location>
</feature>
<dbReference type="FunFam" id="1.50.10.150:FF:000005">
    <property type="entry name" value="Sulfite efflux pump SSU1"/>
    <property type="match status" value="1"/>
</dbReference>
<evidence type="ECO:0000256" key="2">
    <source>
        <dbReference type="ARBA" id="ARBA00008566"/>
    </source>
</evidence>
<evidence type="ECO:0000256" key="7">
    <source>
        <dbReference type="ARBA" id="ARBA00023136"/>
    </source>
</evidence>
<dbReference type="InterPro" id="IPR051629">
    <property type="entry name" value="Sulfite_efflux_TDT"/>
</dbReference>
<evidence type="ECO:0000256" key="5">
    <source>
        <dbReference type="ARBA" id="ARBA00022692"/>
    </source>
</evidence>
<keyword evidence="6 9" id="KW-1133">Transmembrane helix</keyword>
<dbReference type="Gene3D" id="1.50.10.150">
    <property type="entry name" value="Voltage-dependent anion channel"/>
    <property type="match status" value="1"/>
</dbReference>
<evidence type="ECO:0000256" key="3">
    <source>
        <dbReference type="ARBA" id="ARBA00022448"/>
    </source>
</evidence>
<keyword evidence="5 9" id="KW-0812">Transmembrane</keyword>
<dbReference type="AlphaFoldDB" id="A0AAN6EXJ8"/>
<comment type="subcellular location">
    <subcellularLocation>
        <location evidence="1">Cell membrane</location>
        <topology evidence="1">Multi-pass membrane protein</topology>
    </subcellularLocation>
</comment>
<accession>A0AAN6EXJ8</accession>
<sequence length="501" mass="54634">MGAEMSDTDEDERELQRLASNNPAMTVPTSGVISRPELEQVRSRGSKSKSKHNTPKTVTASDPAGDTETLVEEPQPPPQSSSSDGQTSSSITASPQQADPNHDQYGQVSKYDVGWRRVVRNFSPSWFSVTMGTGVVSLLLGTLPYQADWIYWLAVVFLVLNSILFTLAMVTSILRYTLYPEIWAVMIDDSTNSLFLGTVPMGFATLLEAWVVLCVPHWGYWSVTTAWVCWMIDAVVAGAVTVSLPFLLMSQSHQHSLDRITAAQLLPIAATIVAAGAGSKVAAILHDPSHALGTLLTSYVLWGMSTPLAMTILVIYYQRLALHKLPPREVVVSSFLPLGPLGMGGYAIMNMGRVARDVFPRTGFLPGLSSANMAGDVVYVMGVFVALIMWGFGLCWLVFALATIYLTRPFPFNMGWWGFTFPLGVYAISTMTFGEEMPSSFFKVLGTMLSVAVVLLWCVVAAGTAKGAWSGRLFYAPCLKNLKKEDQAEQNTLDKEKLPGS</sequence>
<dbReference type="CDD" id="cd09318">
    <property type="entry name" value="TDT_SSU1"/>
    <property type="match status" value="1"/>
</dbReference>
<feature type="transmembrane region" description="Helical" evidence="9">
    <location>
        <begin position="440"/>
        <end position="462"/>
    </location>
</feature>
<dbReference type="EMBL" id="JAJGCB010000004">
    <property type="protein sequence ID" value="KAJ8993068.1"/>
    <property type="molecule type" value="Genomic_DNA"/>
</dbReference>
<dbReference type="Pfam" id="PF03595">
    <property type="entry name" value="SLAC1"/>
    <property type="match status" value="1"/>
</dbReference>
<feature type="compositionally biased region" description="Basic residues" evidence="8">
    <location>
        <begin position="44"/>
        <end position="54"/>
    </location>
</feature>
<proteinExistence type="inferred from homology"/>
<dbReference type="GO" id="GO:0005886">
    <property type="term" value="C:plasma membrane"/>
    <property type="evidence" value="ECO:0007669"/>
    <property type="project" value="UniProtKB-SubCell"/>
</dbReference>
<feature type="transmembrane region" description="Helical" evidence="9">
    <location>
        <begin position="330"/>
        <end position="349"/>
    </location>
</feature>
<comment type="caution">
    <text evidence="10">The sequence shown here is derived from an EMBL/GenBank/DDBJ whole genome shotgun (WGS) entry which is preliminary data.</text>
</comment>
<dbReference type="Proteomes" id="UP001161757">
    <property type="component" value="Unassembled WGS sequence"/>
</dbReference>
<feature type="transmembrane region" description="Helical" evidence="9">
    <location>
        <begin position="414"/>
        <end position="434"/>
    </location>
</feature>
<protein>
    <submittedName>
        <fullName evidence="10">Plasma membrane sulfite pump involved in sulfite metabolism</fullName>
    </submittedName>
</protein>
<feature type="transmembrane region" description="Helical" evidence="9">
    <location>
        <begin position="149"/>
        <end position="174"/>
    </location>
</feature>
<keyword evidence="3" id="KW-0813">Transport</keyword>
<feature type="compositionally biased region" description="Polar residues" evidence="8">
    <location>
        <begin position="18"/>
        <end position="32"/>
    </location>
</feature>
<dbReference type="InterPro" id="IPR038665">
    <property type="entry name" value="Voltage-dep_anion_channel_sf"/>
</dbReference>
<feature type="transmembrane region" description="Helical" evidence="9">
    <location>
        <begin position="299"/>
        <end position="318"/>
    </location>
</feature>
<evidence type="ECO:0000256" key="9">
    <source>
        <dbReference type="SAM" id="Phobius"/>
    </source>
</evidence>
<feature type="region of interest" description="Disordered" evidence="8">
    <location>
        <begin position="1"/>
        <end position="105"/>
    </location>
</feature>
<feature type="transmembrane region" description="Helical" evidence="9">
    <location>
        <begin position="260"/>
        <end position="279"/>
    </location>
</feature>
<evidence type="ECO:0000256" key="6">
    <source>
        <dbReference type="ARBA" id="ARBA00022989"/>
    </source>
</evidence>
<feature type="transmembrane region" description="Helical" evidence="9">
    <location>
        <begin position="194"/>
        <end position="213"/>
    </location>
</feature>
<evidence type="ECO:0000313" key="11">
    <source>
        <dbReference type="Proteomes" id="UP001161757"/>
    </source>
</evidence>
<evidence type="ECO:0000256" key="8">
    <source>
        <dbReference type="SAM" id="MobiDB-lite"/>
    </source>
</evidence>
<name>A0AAN6EXJ8_EXODE</name>
<comment type="similarity">
    <text evidence="2">Belongs to the tellurite-resistance/dicarboxylate transporter (TDT) family.</text>
</comment>
<evidence type="ECO:0000313" key="10">
    <source>
        <dbReference type="EMBL" id="KAJ8993068.1"/>
    </source>
</evidence>
<reference evidence="10" key="1">
    <citation type="submission" date="2023-01" db="EMBL/GenBank/DDBJ databases">
        <title>Exophiala dermititidis isolated from Cystic Fibrosis Patient.</title>
        <authorList>
            <person name="Kurbessoian T."/>
            <person name="Crocker A."/>
            <person name="Murante D."/>
            <person name="Hogan D.A."/>
            <person name="Stajich J.E."/>
        </authorList>
    </citation>
    <scope>NUCLEOTIDE SEQUENCE</scope>
    <source>
        <strain evidence="10">Ex8</strain>
    </source>
</reference>
<feature type="compositionally biased region" description="Acidic residues" evidence="8">
    <location>
        <begin position="1"/>
        <end position="13"/>
    </location>
</feature>
<feature type="transmembrane region" description="Helical" evidence="9">
    <location>
        <begin position="225"/>
        <end position="248"/>
    </location>
</feature>
<keyword evidence="4" id="KW-1003">Cell membrane</keyword>
<organism evidence="10 11">
    <name type="scientific">Exophiala dermatitidis</name>
    <name type="common">Black yeast-like fungus</name>
    <name type="synonym">Wangiella dermatitidis</name>
    <dbReference type="NCBI Taxonomy" id="5970"/>
    <lineage>
        <taxon>Eukaryota</taxon>
        <taxon>Fungi</taxon>
        <taxon>Dikarya</taxon>
        <taxon>Ascomycota</taxon>
        <taxon>Pezizomycotina</taxon>
        <taxon>Eurotiomycetes</taxon>
        <taxon>Chaetothyriomycetidae</taxon>
        <taxon>Chaetothyriales</taxon>
        <taxon>Herpotrichiellaceae</taxon>
        <taxon>Exophiala</taxon>
    </lineage>
</organism>